<dbReference type="GO" id="GO:0009506">
    <property type="term" value="C:plasmodesma"/>
    <property type="evidence" value="ECO:0007669"/>
    <property type="project" value="TreeGrafter"/>
</dbReference>
<protein>
    <submittedName>
        <fullName evidence="6">Uncharacterized protein</fullName>
    </submittedName>
</protein>
<evidence type="ECO:0000256" key="1">
    <source>
        <dbReference type="ARBA" id="ARBA00004370"/>
    </source>
</evidence>
<accession>A0A6D2KFZ7</accession>
<dbReference type="AlphaFoldDB" id="A0A6D2KFZ7"/>
<keyword evidence="3 5" id="KW-0472">Membrane</keyword>
<feature type="transmembrane region" description="Helical" evidence="5">
    <location>
        <begin position="17"/>
        <end position="40"/>
    </location>
</feature>
<evidence type="ECO:0000256" key="4">
    <source>
        <dbReference type="SAM" id="Coils"/>
    </source>
</evidence>
<dbReference type="OrthoDB" id="1426517at2759"/>
<evidence type="ECO:0000313" key="7">
    <source>
        <dbReference type="Proteomes" id="UP000467841"/>
    </source>
</evidence>
<comment type="similarity">
    <text evidence="2">Belongs to the prefoldin subunit beta family.</text>
</comment>
<dbReference type="GO" id="GO:0005886">
    <property type="term" value="C:plasma membrane"/>
    <property type="evidence" value="ECO:0007669"/>
    <property type="project" value="TreeGrafter"/>
</dbReference>
<evidence type="ECO:0000256" key="5">
    <source>
        <dbReference type="SAM" id="Phobius"/>
    </source>
</evidence>
<dbReference type="PANTHER" id="PTHR31415">
    <property type="entry name" value="OS05G0367900 PROTEIN"/>
    <property type="match status" value="1"/>
</dbReference>
<dbReference type="SUPFAM" id="SSF46579">
    <property type="entry name" value="Prefoldin"/>
    <property type="match status" value="1"/>
</dbReference>
<gene>
    <name evidence="6" type="ORF">MERR_LOCUS35498</name>
</gene>
<dbReference type="GO" id="GO:0098542">
    <property type="term" value="P:defense response to other organism"/>
    <property type="evidence" value="ECO:0007669"/>
    <property type="project" value="InterPro"/>
</dbReference>
<evidence type="ECO:0000256" key="3">
    <source>
        <dbReference type="ARBA" id="ARBA00023136"/>
    </source>
</evidence>
<dbReference type="InterPro" id="IPR009053">
    <property type="entry name" value="Prefoldin"/>
</dbReference>
<dbReference type="InterPro" id="IPR002777">
    <property type="entry name" value="PFD_beta-like"/>
</dbReference>
<keyword evidence="7" id="KW-1185">Reference proteome</keyword>
<dbReference type="Proteomes" id="UP000467841">
    <property type="component" value="Unassembled WGS sequence"/>
</dbReference>
<dbReference type="EMBL" id="CACVBM020001385">
    <property type="protein sequence ID" value="CAA7048263.1"/>
    <property type="molecule type" value="Genomic_DNA"/>
</dbReference>
<dbReference type="GO" id="GO:0006457">
    <property type="term" value="P:protein folding"/>
    <property type="evidence" value="ECO:0007669"/>
    <property type="project" value="InterPro"/>
</dbReference>
<comment type="subcellular location">
    <subcellularLocation>
        <location evidence="1">Membrane</location>
    </subcellularLocation>
</comment>
<organism evidence="6 7">
    <name type="scientific">Microthlaspi erraticum</name>
    <dbReference type="NCBI Taxonomy" id="1685480"/>
    <lineage>
        <taxon>Eukaryota</taxon>
        <taxon>Viridiplantae</taxon>
        <taxon>Streptophyta</taxon>
        <taxon>Embryophyta</taxon>
        <taxon>Tracheophyta</taxon>
        <taxon>Spermatophyta</taxon>
        <taxon>Magnoliopsida</taxon>
        <taxon>eudicotyledons</taxon>
        <taxon>Gunneridae</taxon>
        <taxon>Pentapetalae</taxon>
        <taxon>rosids</taxon>
        <taxon>malvids</taxon>
        <taxon>Brassicales</taxon>
        <taxon>Brassicaceae</taxon>
        <taxon>Coluteocarpeae</taxon>
        <taxon>Microthlaspi</taxon>
    </lineage>
</organism>
<sequence>MPENTCERLEGKTWKKYILWAFLGLIGLVAFVVLLIWAILHPHAQHFVLRDVTVYDFNISLPNYVTSNIQVSLSSKNPNDRIGIFYPHVNVYASYRNQEVTMRSLMPITYQGHDEESAWSPVLKGFGVPVEPYLSESLYQDLNNGALLLDIKVDGCVKFIVGSWVSACYRLRVDCPAFLTSFGHFDSPEISSLDRSRRKMSSASSSSSTSAREFELEKEIKRQEVSIDELSSLSSSRSVYQKTGNLFFLTTSEKAKTNAQKQLDFAKSEIDKIRSQA</sequence>
<evidence type="ECO:0000256" key="2">
    <source>
        <dbReference type="ARBA" id="ARBA00008045"/>
    </source>
</evidence>
<evidence type="ECO:0000313" key="6">
    <source>
        <dbReference type="EMBL" id="CAA7048263.1"/>
    </source>
</evidence>
<dbReference type="GO" id="GO:0009409">
    <property type="term" value="P:response to cold"/>
    <property type="evidence" value="ECO:0007669"/>
    <property type="project" value="UniProtKB-ARBA"/>
</dbReference>
<comment type="caution">
    <text evidence="6">The sequence shown here is derived from an EMBL/GenBank/DDBJ whole genome shotgun (WGS) entry which is preliminary data.</text>
</comment>
<dbReference type="InterPro" id="IPR044839">
    <property type="entry name" value="NDR1-like"/>
</dbReference>
<keyword evidence="5" id="KW-1133">Transmembrane helix</keyword>
<dbReference type="GO" id="GO:0051082">
    <property type="term" value="F:unfolded protein binding"/>
    <property type="evidence" value="ECO:0007669"/>
    <property type="project" value="InterPro"/>
</dbReference>
<feature type="coiled-coil region" evidence="4">
    <location>
        <begin position="249"/>
        <end position="276"/>
    </location>
</feature>
<dbReference type="Gene3D" id="1.10.287.370">
    <property type="match status" value="1"/>
</dbReference>
<dbReference type="Pfam" id="PF01920">
    <property type="entry name" value="Prefoldin_2"/>
    <property type="match status" value="1"/>
</dbReference>
<name>A0A6D2KFZ7_9BRAS</name>
<proteinExistence type="inferred from homology"/>
<dbReference type="PANTHER" id="PTHR31415:SF166">
    <property type="entry name" value="LATE EMBRYOGENESIS ABUNDANT (LEA) HYDROXYPROLINE-RICH GLYCOPROTEIN FAMILY"/>
    <property type="match status" value="1"/>
</dbReference>
<keyword evidence="4" id="KW-0175">Coiled coil</keyword>
<keyword evidence="5" id="KW-0812">Transmembrane</keyword>
<reference evidence="6" key="1">
    <citation type="submission" date="2020-01" db="EMBL/GenBank/DDBJ databases">
        <authorList>
            <person name="Mishra B."/>
        </authorList>
    </citation>
    <scope>NUCLEOTIDE SEQUENCE [LARGE SCALE GENOMIC DNA]</scope>
</reference>
<dbReference type="CDD" id="cd00632">
    <property type="entry name" value="Prefoldin_beta"/>
    <property type="match status" value="1"/>
</dbReference>
<dbReference type="GO" id="GO:0016272">
    <property type="term" value="C:prefoldin complex"/>
    <property type="evidence" value="ECO:0007669"/>
    <property type="project" value="InterPro"/>
</dbReference>